<dbReference type="GO" id="GO:0016787">
    <property type="term" value="F:hydrolase activity"/>
    <property type="evidence" value="ECO:0007669"/>
    <property type="project" value="UniProtKB-KW"/>
</dbReference>
<keyword evidence="3" id="KW-0378">Hydrolase</keyword>
<dbReference type="InterPro" id="IPR036388">
    <property type="entry name" value="WH-like_DNA-bd_sf"/>
</dbReference>
<dbReference type="Gene3D" id="3.90.79.10">
    <property type="entry name" value="Nucleoside Triphosphate Pyrophosphohydrolase"/>
    <property type="match status" value="1"/>
</dbReference>
<dbReference type="Gene3D" id="1.10.10.10">
    <property type="entry name" value="Winged helix-like DNA-binding domain superfamily/Winged helix DNA-binding domain"/>
    <property type="match status" value="1"/>
</dbReference>
<dbReference type="SUPFAM" id="SSF46785">
    <property type="entry name" value="Winged helix' DNA-binding domain"/>
    <property type="match status" value="1"/>
</dbReference>
<gene>
    <name evidence="3" type="ORF">FMM06_10070</name>
</gene>
<dbReference type="Pfam" id="PF21906">
    <property type="entry name" value="WHD_NrtR"/>
    <property type="match status" value="1"/>
</dbReference>
<keyword evidence="4" id="KW-1185">Reference proteome</keyword>
<accession>A0A552U785</accession>
<dbReference type="Pfam" id="PF00293">
    <property type="entry name" value="NUDIX"/>
    <property type="match status" value="1"/>
</dbReference>
<feature type="domain" description="Nudix hydrolase" evidence="1">
    <location>
        <begin position="36"/>
        <end position="93"/>
    </location>
</feature>
<comment type="caution">
    <text evidence="3">The sequence shown here is derived from an EMBL/GenBank/DDBJ whole genome shotgun (WGS) entry which is preliminary data.</text>
</comment>
<dbReference type="InterPro" id="IPR036390">
    <property type="entry name" value="WH_DNA-bd_sf"/>
</dbReference>
<dbReference type="InterPro" id="IPR015797">
    <property type="entry name" value="NUDIX_hydrolase-like_dom_sf"/>
</dbReference>
<evidence type="ECO:0000313" key="4">
    <source>
        <dbReference type="Proteomes" id="UP000317894"/>
    </source>
</evidence>
<dbReference type="SUPFAM" id="SSF55811">
    <property type="entry name" value="Nudix"/>
    <property type="match status" value="1"/>
</dbReference>
<dbReference type="OrthoDB" id="9761969at2"/>
<feature type="domain" description="NrtR DNA-binding winged helix" evidence="2">
    <location>
        <begin position="159"/>
        <end position="218"/>
    </location>
</feature>
<reference evidence="3 4" key="1">
    <citation type="submission" date="2019-07" db="EMBL/GenBank/DDBJ databases">
        <title>Novel species isolated from glacier.</title>
        <authorList>
            <person name="Liu Q."/>
            <person name="Xin Y.-H."/>
        </authorList>
    </citation>
    <scope>NUCLEOTIDE SEQUENCE [LARGE SCALE GENOMIC DNA]</scope>
    <source>
        <strain evidence="3 4">LB1R16</strain>
    </source>
</reference>
<evidence type="ECO:0000259" key="2">
    <source>
        <dbReference type="Pfam" id="PF21906"/>
    </source>
</evidence>
<name>A0A552U785_9SPHN</name>
<dbReference type="Proteomes" id="UP000317894">
    <property type="component" value="Unassembled WGS sequence"/>
</dbReference>
<sequence>MAMASHGQADYAVGIKVVPLSIIDGVVAVLIAADDGRHVLPGGALLAGETLEGAAQRILADEARIDAAYVEQLYSFGEQHSVTVAYVALVAGQGFAAPLKISSDLALGEVIVPWAGEAGGPVEVCSPGGEQLALAAGEAEILGQTMLRLRGKLDYSGVGFALLPERFTLRELQDVHEAILGVRLNKPAFRRRMLDKGWLEATGERETGASFRPAELYRYRPTKGA</sequence>
<dbReference type="AlphaFoldDB" id="A0A552U785"/>
<evidence type="ECO:0000313" key="3">
    <source>
        <dbReference type="EMBL" id="TRW14072.1"/>
    </source>
</evidence>
<protein>
    <submittedName>
        <fullName evidence="3">NUDIX hydrolase</fullName>
    </submittedName>
</protein>
<organism evidence="3 4">
    <name type="scientific">Glacieibacterium frigidum</name>
    <dbReference type="NCBI Taxonomy" id="2593303"/>
    <lineage>
        <taxon>Bacteria</taxon>
        <taxon>Pseudomonadati</taxon>
        <taxon>Pseudomonadota</taxon>
        <taxon>Alphaproteobacteria</taxon>
        <taxon>Sphingomonadales</taxon>
        <taxon>Sphingosinicellaceae</taxon>
        <taxon>Glacieibacterium</taxon>
    </lineage>
</organism>
<dbReference type="InterPro" id="IPR054105">
    <property type="entry name" value="WHD_NrtR"/>
</dbReference>
<evidence type="ECO:0000259" key="1">
    <source>
        <dbReference type="Pfam" id="PF00293"/>
    </source>
</evidence>
<dbReference type="InterPro" id="IPR000086">
    <property type="entry name" value="NUDIX_hydrolase_dom"/>
</dbReference>
<proteinExistence type="predicted"/>
<dbReference type="EMBL" id="VJWA01000002">
    <property type="protein sequence ID" value="TRW14072.1"/>
    <property type="molecule type" value="Genomic_DNA"/>
</dbReference>